<dbReference type="FunFam" id="2.30.180.10:FF:000032">
    <property type="entry name" value="Fasciclin domain-containing protein, putative"/>
    <property type="match status" value="1"/>
</dbReference>
<dbReference type="PROSITE" id="PS51257">
    <property type="entry name" value="PROKAR_LIPOPROTEIN"/>
    <property type="match status" value="1"/>
</dbReference>
<dbReference type="InterPro" id="IPR002909">
    <property type="entry name" value="IPT_dom"/>
</dbReference>
<feature type="signal peptide" evidence="1">
    <location>
        <begin position="1"/>
        <end position="22"/>
    </location>
</feature>
<dbReference type="PROSITE" id="PS50213">
    <property type="entry name" value="FAS1"/>
    <property type="match status" value="1"/>
</dbReference>
<reference evidence="3" key="1">
    <citation type="journal article" date="2023" name="Comput. Struct. Biotechnol. J.">
        <title>Discovery of a novel marine Bacteroidetes with a rich repertoire of carbohydrate-active enzymes.</title>
        <authorList>
            <person name="Chen B."/>
            <person name="Liu G."/>
            <person name="Chen Q."/>
            <person name="Wang H."/>
            <person name="Liu L."/>
            <person name="Tang K."/>
        </authorList>
    </citation>
    <scope>NUCLEOTIDE SEQUENCE</scope>
    <source>
        <strain evidence="3">TK19036</strain>
    </source>
</reference>
<feature type="chain" id="PRO_5041241956" evidence="1">
    <location>
        <begin position="23"/>
        <end position="697"/>
    </location>
</feature>
<dbReference type="SMART" id="SM00554">
    <property type="entry name" value="FAS1"/>
    <property type="match status" value="1"/>
</dbReference>
<evidence type="ECO:0000313" key="3">
    <source>
        <dbReference type="EMBL" id="WKN37624.1"/>
    </source>
</evidence>
<name>A0AA49GPP4_9BACT</name>
<keyword evidence="1" id="KW-0732">Signal</keyword>
<evidence type="ECO:0000256" key="1">
    <source>
        <dbReference type="SAM" id="SignalP"/>
    </source>
</evidence>
<dbReference type="EMBL" id="CP120682">
    <property type="protein sequence ID" value="WKN37624.1"/>
    <property type="molecule type" value="Genomic_DNA"/>
</dbReference>
<dbReference type="InterPro" id="IPR036378">
    <property type="entry name" value="FAS1_dom_sf"/>
</dbReference>
<protein>
    <submittedName>
        <fullName evidence="3">Fasciclin domain-containing protein</fullName>
    </submittedName>
</protein>
<dbReference type="InterPro" id="IPR000782">
    <property type="entry name" value="FAS1_domain"/>
</dbReference>
<dbReference type="InterPro" id="IPR013783">
    <property type="entry name" value="Ig-like_fold"/>
</dbReference>
<proteinExistence type="predicted"/>
<dbReference type="Pfam" id="PF02469">
    <property type="entry name" value="Fasciclin"/>
    <property type="match status" value="1"/>
</dbReference>
<dbReference type="AlphaFoldDB" id="A0AA49GPP4"/>
<organism evidence="3">
    <name type="scientific">Roseihalotalea indica</name>
    <dbReference type="NCBI Taxonomy" id="2867963"/>
    <lineage>
        <taxon>Bacteria</taxon>
        <taxon>Pseudomonadati</taxon>
        <taxon>Bacteroidota</taxon>
        <taxon>Cytophagia</taxon>
        <taxon>Cytophagales</taxon>
        <taxon>Catalimonadaceae</taxon>
        <taxon>Roseihalotalea</taxon>
    </lineage>
</organism>
<dbReference type="Gene3D" id="2.60.40.10">
    <property type="entry name" value="Immunoglobulins"/>
    <property type="match status" value="1"/>
</dbReference>
<dbReference type="PANTHER" id="PTHR41339:SF1">
    <property type="entry name" value="SECRETED PROTEIN"/>
    <property type="match status" value="1"/>
</dbReference>
<dbReference type="Gene3D" id="2.30.180.10">
    <property type="entry name" value="FAS1 domain"/>
    <property type="match status" value="1"/>
</dbReference>
<dbReference type="SMART" id="SM00429">
    <property type="entry name" value="IPT"/>
    <property type="match status" value="1"/>
</dbReference>
<feature type="domain" description="FAS1" evidence="2">
    <location>
        <begin position="121"/>
        <end position="257"/>
    </location>
</feature>
<dbReference type="Pfam" id="PF01833">
    <property type="entry name" value="TIG"/>
    <property type="match status" value="1"/>
</dbReference>
<sequence>MKKLSFSLLLMLGLFATVLVSCKDDDDEPPLLDPVITDIDPEQGPVGTPVTIRGANFGGDPIVMFGSTEATISASSTTSITTSVPEGLAAGAVQVTVTNDGSVSGGSTFTVTDGSSDEPMIATVADTVATIDSLSSLSAAIDAAGLTDALNGDGPFTLFAPVNAAFDSLLVYQDVESLEDLITALTAEGVSGILQAHVVNDSLPADLLMAQDYTTLNAGSMITITTEGDDVFANGAQVIQPNITVGNGVIHIIDSVINIEASPVVEEEEGTVRVASSEEGVGNTTWTANNTYILDGFVYVNEGQTLTIEPGTVIKGRPGQAARASALIVARGGTIEANGTAEAPIIFTAEADDLEGSVPDDANGLWGGVIILGNASTNNLDVNGVKNIEGIPTDETRGAYGGTDDADDSGTLTYVSIRYGGSVIGANNEINGLTLGGVGSGTVIDHVEIWSNLDDGIEFFGGTVNATNLVVAYPGDDGLDADEGYRGNIQYATVWQTSATLNSSDPRAMELDGGVGANEDVEPYSTPNFANLTLFYDEGDNDLANAFILRDNSSASVYNSIAINHDAPVSLERLTDKGSSYDRYEDGTVNFSGNIFYNVNGVTDAANFADLFVIDGDGDAAIEAEVETALAGANMVSDPTFGTGATKFTPTGDVTTGIATLPEEAGLTQSTYIGSVDPAATSPYFATWSKTWAVINQ</sequence>
<dbReference type="SUPFAM" id="SSF82153">
    <property type="entry name" value="FAS1 domain"/>
    <property type="match status" value="1"/>
</dbReference>
<gene>
    <name evidence="3" type="ORF">K4G66_02720</name>
</gene>
<dbReference type="SUPFAM" id="SSF81296">
    <property type="entry name" value="E set domains"/>
    <property type="match status" value="1"/>
</dbReference>
<dbReference type="InterPro" id="IPR014756">
    <property type="entry name" value="Ig_E-set"/>
</dbReference>
<dbReference type="PANTHER" id="PTHR41339">
    <property type="entry name" value="LIPL48"/>
    <property type="match status" value="1"/>
</dbReference>
<reference evidence="3" key="2">
    <citation type="journal article" date="2024" name="Antonie Van Leeuwenhoek">
        <title>Roseihalotalea indica gen. nov., sp. nov., a halophilic Bacteroidetes from mesopelagic Southwest Indian Ocean with higher carbohydrate metabolic potential.</title>
        <authorList>
            <person name="Chen B."/>
            <person name="Zhang M."/>
            <person name="Lin D."/>
            <person name="Ye J."/>
            <person name="Tang K."/>
        </authorList>
    </citation>
    <scope>NUCLEOTIDE SEQUENCE</scope>
    <source>
        <strain evidence="3">TK19036</strain>
    </source>
</reference>
<accession>A0AA49GPP4</accession>
<evidence type="ECO:0000259" key="2">
    <source>
        <dbReference type="PROSITE" id="PS50213"/>
    </source>
</evidence>